<dbReference type="InterPro" id="IPR018060">
    <property type="entry name" value="HTH_AraC"/>
</dbReference>
<accession>A0ABY4VHS9</accession>
<dbReference type="PROSITE" id="PS01124">
    <property type="entry name" value="HTH_ARAC_FAMILY_2"/>
    <property type="match status" value="1"/>
</dbReference>
<dbReference type="SUPFAM" id="SSF46689">
    <property type="entry name" value="Homeodomain-like"/>
    <property type="match status" value="1"/>
</dbReference>
<dbReference type="EMBL" id="CP092418">
    <property type="protein sequence ID" value="USD23652.1"/>
    <property type="molecule type" value="Genomic_DNA"/>
</dbReference>
<organism evidence="4 5">
    <name type="scientific">Microbulbifer variabilis</name>
    <dbReference type="NCBI Taxonomy" id="266805"/>
    <lineage>
        <taxon>Bacteria</taxon>
        <taxon>Pseudomonadati</taxon>
        <taxon>Pseudomonadota</taxon>
        <taxon>Gammaproteobacteria</taxon>
        <taxon>Cellvibrionales</taxon>
        <taxon>Microbulbiferaceae</taxon>
        <taxon>Microbulbifer</taxon>
    </lineage>
</organism>
<gene>
    <name evidence="4" type="ORF">MJO52_10900</name>
</gene>
<keyword evidence="1" id="KW-0805">Transcription regulation</keyword>
<evidence type="ECO:0000259" key="3">
    <source>
        <dbReference type="PROSITE" id="PS01124"/>
    </source>
</evidence>
<keyword evidence="5" id="KW-1185">Reference proteome</keyword>
<sequence>MGYEDVSAFRKMFHKQTGLSPREYRQRFSGGSKM</sequence>
<dbReference type="Gene3D" id="1.10.10.60">
    <property type="entry name" value="Homeodomain-like"/>
    <property type="match status" value="1"/>
</dbReference>
<evidence type="ECO:0000256" key="1">
    <source>
        <dbReference type="ARBA" id="ARBA00023015"/>
    </source>
</evidence>
<reference evidence="4" key="1">
    <citation type="submission" date="2022-02" db="EMBL/GenBank/DDBJ databases">
        <title>Coral-associated bacteria.</title>
        <authorList>
            <person name="Tang K."/>
            <person name="Wang X."/>
        </authorList>
    </citation>
    <scope>NUCLEOTIDE SEQUENCE</scope>
    <source>
        <strain evidence="4">SCSIO 43006</strain>
    </source>
</reference>
<dbReference type="InterPro" id="IPR009057">
    <property type="entry name" value="Homeodomain-like_sf"/>
</dbReference>
<keyword evidence="2" id="KW-0804">Transcription</keyword>
<evidence type="ECO:0000313" key="4">
    <source>
        <dbReference type="EMBL" id="USD23652.1"/>
    </source>
</evidence>
<evidence type="ECO:0000256" key="2">
    <source>
        <dbReference type="ARBA" id="ARBA00023163"/>
    </source>
</evidence>
<name>A0ABY4VHS9_9GAMM</name>
<feature type="domain" description="HTH araC/xylS-type" evidence="3">
    <location>
        <begin position="1"/>
        <end position="27"/>
    </location>
</feature>
<dbReference type="Proteomes" id="UP001055658">
    <property type="component" value="Chromosome"/>
</dbReference>
<proteinExistence type="predicted"/>
<protein>
    <submittedName>
        <fullName evidence="4">Helix-turn-helix domain-containing protein</fullName>
    </submittedName>
</protein>
<evidence type="ECO:0000313" key="5">
    <source>
        <dbReference type="Proteomes" id="UP001055658"/>
    </source>
</evidence>